<dbReference type="EMBL" id="CAFB01000054">
    <property type="protein sequence ID" value="CCD29999.1"/>
    <property type="molecule type" value="Genomic_DNA"/>
</dbReference>
<gene>
    <name evidence="1" type="ORF">CAGGBEG34_360005</name>
</gene>
<evidence type="ECO:0000313" key="1">
    <source>
        <dbReference type="EMBL" id="CCD29999.1"/>
    </source>
</evidence>
<accession>G2JB47</accession>
<sequence>MNLRVDRLLEANEPLKGVSAALSDLVEESPHIAHLKDAQTKKMICANLNFVEKLGLEQNEDIMGLTVNDFCTREDIWGAKKFSAAFSEWKKAQPALYEKYDQQVIHTKRCLSDQTTFFTNEGLILTQHMLKKPVLNEDNNKVIAIYTYNYETTFQRSLSDLFELYQKYYQEEDAIQNLLKHLDIDSYFTDLPTRHEMQVLFAMHQDICPEQTQTENIFTRELALRDKVTAGYWHEMLTRLRAVPVHGASE</sequence>
<reference evidence="1 2" key="1">
    <citation type="submission" date="2011-08" db="EMBL/GenBank/DDBJ databases">
        <title>The genome of the obligate endobacterium of an arbuscular mycorrhizal fungus reveals an interphylum network of nutritional interactions.</title>
        <authorList>
            <person name="Ghignone S."/>
            <person name="Salvioli A."/>
            <person name="Anca I."/>
            <person name="Lumini E."/>
            <person name="Ortu G."/>
            <person name="Petiti L."/>
            <person name="Cruveiller S."/>
            <person name="Bianciotto V."/>
            <person name="Piffanelli P."/>
            <person name="Lanfranco L."/>
            <person name="Bonfante P."/>
        </authorList>
    </citation>
    <scope>NUCLEOTIDE SEQUENCE [LARGE SCALE GENOMIC DNA]</scope>
    <source>
        <strain evidence="1 2">BEG34</strain>
    </source>
</reference>
<dbReference type="Proteomes" id="UP000054051">
    <property type="component" value="Unassembled WGS sequence"/>
</dbReference>
<organism evidence="1 2">
    <name type="scientific">Candidatus Glomeribacter gigasporarum BEG34</name>
    <dbReference type="NCBI Taxonomy" id="1070319"/>
    <lineage>
        <taxon>Bacteria</taxon>
        <taxon>Pseudomonadati</taxon>
        <taxon>Pseudomonadota</taxon>
        <taxon>Betaproteobacteria</taxon>
        <taxon>Burkholderiales</taxon>
        <taxon>Burkholderiaceae</taxon>
        <taxon>Candidatus Glomeribacter</taxon>
    </lineage>
</organism>
<protein>
    <submittedName>
        <fullName evidence="1">Putative transcriptional regulator</fullName>
    </submittedName>
</protein>
<proteinExistence type="predicted"/>
<evidence type="ECO:0000313" key="2">
    <source>
        <dbReference type="Proteomes" id="UP000054051"/>
    </source>
</evidence>
<name>G2JB47_9BURK</name>
<keyword evidence="2" id="KW-1185">Reference proteome</keyword>
<dbReference type="AlphaFoldDB" id="G2JB47"/>
<comment type="caution">
    <text evidence="1">The sequence shown here is derived from an EMBL/GenBank/DDBJ whole genome shotgun (WGS) entry which is preliminary data.</text>
</comment>